<gene>
    <name evidence="2" type="ORF">GGQ91_003833</name>
</gene>
<organism evidence="2 3">
    <name type="scientific">Methylobacterium fujisawaense</name>
    <dbReference type="NCBI Taxonomy" id="107400"/>
    <lineage>
        <taxon>Bacteria</taxon>
        <taxon>Pseudomonadati</taxon>
        <taxon>Pseudomonadota</taxon>
        <taxon>Alphaproteobacteria</taxon>
        <taxon>Hyphomicrobiales</taxon>
        <taxon>Methylobacteriaceae</taxon>
        <taxon>Methylobacterium</taxon>
    </lineage>
</organism>
<dbReference type="Proteomes" id="UP000565455">
    <property type="component" value="Unassembled WGS sequence"/>
</dbReference>
<name>A0ABR6DEC9_9HYPH</name>
<protein>
    <submittedName>
        <fullName evidence="2">Uncharacterized protein</fullName>
    </submittedName>
</protein>
<keyword evidence="3" id="KW-1185">Reference proteome</keyword>
<evidence type="ECO:0000256" key="1">
    <source>
        <dbReference type="SAM" id="MobiDB-lite"/>
    </source>
</evidence>
<feature type="compositionally biased region" description="Low complexity" evidence="1">
    <location>
        <begin position="84"/>
        <end position="97"/>
    </location>
</feature>
<dbReference type="EMBL" id="JACJIM010000005">
    <property type="protein sequence ID" value="MBA9064432.1"/>
    <property type="molecule type" value="Genomic_DNA"/>
</dbReference>
<evidence type="ECO:0000313" key="3">
    <source>
        <dbReference type="Proteomes" id="UP000565455"/>
    </source>
</evidence>
<comment type="caution">
    <text evidence="2">The sequence shown here is derived from an EMBL/GenBank/DDBJ whole genome shotgun (WGS) entry which is preliminary data.</text>
</comment>
<evidence type="ECO:0000313" key="2">
    <source>
        <dbReference type="EMBL" id="MBA9064432.1"/>
    </source>
</evidence>
<proteinExistence type="predicted"/>
<reference evidence="2 3" key="1">
    <citation type="submission" date="2020-08" db="EMBL/GenBank/DDBJ databases">
        <title>Genomic Encyclopedia of Type Strains, Phase IV (KMG-IV): sequencing the most valuable type-strain genomes for metagenomic binning, comparative biology and taxonomic classification.</title>
        <authorList>
            <person name="Goeker M."/>
        </authorList>
    </citation>
    <scope>NUCLEOTIDE SEQUENCE [LARGE SCALE GENOMIC DNA]</scope>
    <source>
        <strain evidence="2 3">DSM 5686</strain>
    </source>
</reference>
<accession>A0ABR6DEC9</accession>
<feature type="region of interest" description="Disordered" evidence="1">
    <location>
        <begin position="68"/>
        <end position="100"/>
    </location>
</feature>
<sequence length="256" mass="28516">MMDDRARLVRAFFEASATATRFGGMATSHLISLTRPEPRLRGARPRGYPHACRRPAWWPVVEGGRVSRADKPARSKARRPPGSPSTSWSWTSSGPRPAAGQTWLKETASIQISPCDRGSYAEVVRPRSLAQGLDEKRKCIRVRVARQNIIFDAGIEFSPAGYGYRGENRNLFMVVASIGFSKADPRRSSRRRHFPAFCVGVEARPEPLVCPGEESPETCARPYRRMSALRTAVAVFSARSHRGRQNRPSARSRKPA</sequence>